<dbReference type="InterPro" id="IPR010432">
    <property type="entry name" value="RDD"/>
</dbReference>
<feature type="transmembrane region" description="Helical" evidence="6">
    <location>
        <begin position="72"/>
        <end position="89"/>
    </location>
</feature>
<organism evidence="8 9">
    <name type="scientific">Streptosporangium subroseum</name>
    <dbReference type="NCBI Taxonomy" id="106412"/>
    <lineage>
        <taxon>Bacteria</taxon>
        <taxon>Bacillati</taxon>
        <taxon>Actinomycetota</taxon>
        <taxon>Actinomycetes</taxon>
        <taxon>Streptosporangiales</taxon>
        <taxon>Streptosporangiaceae</taxon>
        <taxon>Streptosporangium</taxon>
    </lineage>
</organism>
<dbReference type="EMBL" id="FZOD01000025">
    <property type="protein sequence ID" value="SNT11662.1"/>
    <property type="molecule type" value="Genomic_DNA"/>
</dbReference>
<evidence type="ECO:0000313" key="8">
    <source>
        <dbReference type="EMBL" id="SNT11662.1"/>
    </source>
</evidence>
<dbReference type="Proteomes" id="UP000198282">
    <property type="component" value="Unassembled WGS sequence"/>
</dbReference>
<proteinExistence type="predicted"/>
<accession>A0A239K1V8</accession>
<sequence length="341" mass="37294">MSNFPPLSRPALLTWMVATAVAAFPTWEEWRFRLHPGPVEAHACMGNSGWLERSSLDPLRGDLDGIMQNVEAWAVPALLVLGGFLACLSSGNPRSAGRRTAGALVLIAIIKPATPLYASAEECGGPIPLLSTEWFATVMSSWGSTQLCLLSAAALVLLITRRMSGVTSNRQEVASSTGVTWRRPVALLVDYAIVILVLIFVVSPILGLTGIDRFLPSIHLGFGLLNEVTLSLDNVDPGRLLVLFVVFLYFWVQHSLWGQTPGKRLLRIRLISTRTTVRPTAGRTALRTLIFPLLVFMPVAGPIILIADGMWAFLDPEGRTLHDRWANTDVTRKVSHVQAQM</sequence>
<keyword evidence="9" id="KW-1185">Reference proteome</keyword>
<gene>
    <name evidence="8" type="ORF">SAMN05216276_102533</name>
</gene>
<name>A0A239K1V8_9ACTN</name>
<evidence type="ECO:0000256" key="5">
    <source>
        <dbReference type="ARBA" id="ARBA00023136"/>
    </source>
</evidence>
<keyword evidence="2" id="KW-1003">Cell membrane</keyword>
<feature type="transmembrane region" description="Helical" evidence="6">
    <location>
        <begin position="185"/>
        <end position="206"/>
    </location>
</feature>
<evidence type="ECO:0000256" key="6">
    <source>
        <dbReference type="SAM" id="Phobius"/>
    </source>
</evidence>
<evidence type="ECO:0000256" key="2">
    <source>
        <dbReference type="ARBA" id="ARBA00022475"/>
    </source>
</evidence>
<feature type="transmembrane region" description="Helical" evidence="6">
    <location>
        <begin position="289"/>
        <end position="314"/>
    </location>
</feature>
<feature type="transmembrane region" description="Helical" evidence="6">
    <location>
        <begin position="101"/>
        <end position="120"/>
    </location>
</feature>
<dbReference type="Pfam" id="PF06271">
    <property type="entry name" value="RDD"/>
    <property type="match status" value="1"/>
</dbReference>
<keyword evidence="4 6" id="KW-1133">Transmembrane helix</keyword>
<protein>
    <submittedName>
        <fullName evidence="8">RDD family protein</fullName>
    </submittedName>
</protein>
<evidence type="ECO:0000256" key="3">
    <source>
        <dbReference type="ARBA" id="ARBA00022692"/>
    </source>
</evidence>
<dbReference type="PANTHER" id="PTHR36115">
    <property type="entry name" value="PROLINE-RICH ANTIGEN HOMOLOG-RELATED"/>
    <property type="match status" value="1"/>
</dbReference>
<evidence type="ECO:0000256" key="1">
    <source>
        <dbReference type="ARBA" id="ARBA00004651"/>
    </source>
</evidence>
<keyword evidence="3 6" id="KW-0812">Transmembrane</keyword>
<feature type="domain" description="RDD" evidence="7">
    <location>
        <begin position="180"/>
        <end position="327"/>
    </location>
</feature>
<feature type="transmembrane region" description="Helical" evidence="6">
    <location>
        <begin position="140"/>
        <end position="160"/>
    </location>
</feature>
<dbReference type="PANTHER" id="PTHR36115:SF6">
    <property type="entry name" value="PROLINE-RICH ANTIGEN HOMOLOG"/>
    <property type="match status" value="1"/>
</dbReference>
<feature type="transmembrane region" description="Helical" evidence="6">
    <location>
        <begin position="240"/>
        <end position="257"/>
    </location>
</feature>
<evidence type="ECO:0000256" key="4">
    <source>
        <dbReference type="ARBA" id="ARBA00022989"/>
    </source>
</evidence>
<reference evidence="8 9" key="1">
    <citation type="submission" date="2017-06" db="EMBL/GenBank/DDBJ databases">
        <authorList>
            <person name="Kim H.J."/>
            <person name="Triplett B.A."/>
        </authorList>
    </citation>
    <scope>NUCLEOTIDE SEQUENCE [LARGE SCALE GENOMIC DNA]</scope>
    <source>
        <strain evidence="8 9">CGMCC 4.2132</strain>
    </source>
</reference>
<keyword evidence="5 6" id="KW-0472">Membrane</keyword>
<comment type="subcellular location">
    <subcellularLocation>
        <location evidence="1">Cell membrane</location>
        <topology evidence="1">Multi-pass membrane protein</topology>
    </subcellularLocation>
</comment>
<dbReference type="InterPro" id="IPR051791">
    <property type="entry name" value="Pra-immunoreactive"/>
</dbReference>
<dbReference type="AlphaFoldDB" id="A0A239K1V8"/>
<evidence type="ECO:0000259" key="7">
    <source>
        <dbReference type="Pfam" id="PF06271"/>
    </source>
</evidence>
<dbReference type="GO" id="GO:0005886">
    <property type="term" value="C:plasma membrane"/>
    <property type="evidence" value="ECO:0007669"/>
    <property type="project" value="UniProtKB-SubCell"/>
</dbReference>
<evidence type="ECO:0000313" key="9">
    <source>
        <dbReference type="Proteomes" id="UP000198282"/>
    </source>
</evidence>